<dbReference type="Pfam" id="PF22917">
    <property type="entry name" value="PRISE"/>
    <property type="match status" value="1"/>
</dbReference>
<protein>
    <recommendedName>
        <fullName evidence="1">PRISE-like Rossmann-fold domain-containing protein</fullName>
    </recommendedName>
</protein>
<dbReference type="PANTHER" id="PTHR32487:SF8">
    <property type="entry name" value="NAD-DEPENDENT EPIMERASE_DEHYDRATASE DOMAIN-CONTAINING PROTEIN"/>
    <property type="match status" value="1"/>
</dbReference>
<reference evidence="2" key="1">
    <citation type="submission" date="2010-03" db="EMBL/GenBank/DDBJ databases">
        <title>Annotation of Blastomyces dermatitidis strain ATCC 18188.</title>
        <authorList>
            <consortium name="The Broad Institute Genome Sequencing Platform"/>
            <consortium name="Broad Institute Genome Sequencing Center for Infectious Disease."/>
            <person name="Cuomo C."/>
            <person name="Klein B."/>
            <person name="Sullivan T."/>
            <person name="Heitman J."/>
            <person name="Young S."/>
            <person name="Zeng Q."/>
            <person name="Gargeya S."/>
            <person name="Alvarado L."/>
            <person name="Berlin A.M."/>
            <person name="Chapman S.B."/>
            <person name="Chen Z."/>
            <person name="Freedman E."/>
            <person name="Gellesch M."/>
            <person name="Goldberg J."/>
            <person name="Griggs A."/>
            <person name="Gujja S."/>
            <person name="Heilman E."/>
            <person name="Heiman D."/>
            <person name="Howarth C."/>
            <person name="Mehta T."/>
            <person name="Neiman D."/>
            <person name="Pearson M."/>
            <person name="Roberts A."/>
            <person name="Saif S."/>
            <person name="Shea T."/>
            <person name="Shenoy N."/>
            <person name="Sisk P."/>
            <person name="Stolte C."/>
            <person name="Sykes S."/>
            <person name="White J."/>
            <person name="Yandava C."/>
            <person name="Haas B."/>
            <person name="Nusbaum C."/>
            <person name="Birren B."/>
        </authorList>
    </citation>
    <scope>NUCLEOTIDE SEQUENCE</scope>
    <source>
        <strain evidence="2">ATCC 18188</strain>
    </source>
</reference>
<dbReference type="Proteomes" id="UP000007802">
    <property type="component" value="Unassembled WGS sequence"/>
</dbReference>
<dbReference type="OrthoDB" id="1731983at2759"/>
<dbReference type="AlphaFoldDB" id="A0A0J9ENR2"/>
<name>A0A0J9ENR2_AJEDA</name>
<accession>A0A0J9ENR2</accession>
<evidence type="ECO:0000259" key="1">
    <source>
        <dbReference type="Pfam" id="PF22917"/>
    </source>
</evidence>
<proteinExistence type="predicted"/>
<feature type="domain" description="PRISE-like Rossmann-fold" evidence="1">
    <location>
        <begin position="49"/>
        <end position="429"/>
    </location>
</feature>
<gene>
    <name evidence="2" type="ORF">BDDG_11786</name>
</gene>
<dbReference type="InterPro" id="IPR055222">
    <property type="entry name" value="PRISE-like_Rossmann-fold"/>
</dbReference>
<evidence type="ECO:0000313" key="2">
    <source>
        <dbReference type="EMBL" id="KMW66910.1"/>
    </source>
</evidence>
<dbReference type="PANTHER" id="PTHR32487">
    <property type="entry name" value="3-OXO-DELTA(4,5)-STEROID 5-BETA-REDUCTASE"/>
    <property type="match status" value="1"/>
</dbReference>
<dbReference type="Gene3D" id="3.40.50.720">
    <property type="entry name" value="NAD(P)-binding Rossmann-like Domain"/>
    <property type="match status" value="1"/>
</dbReference>
<sequence length="429" mass="48542">MVKGLLPTVPYQAQHKLISHHIPYLILANRQTTLQQKQMAPESTNPCHALVLGASGISGWAFINQLLHDYPRPGIWDRVTGVTMRPLNEEEVSYWPEDKRLQLVSGVNFVGDTEEVLKGKLGSRLVGVESFTHVFYLVSVPDSKALDSLRKAVTVIDDLAPKLEFIHLQYGTFIYGTCFAEDFYMPVPLSEGLPPLRKPWADRLPYFNLSRWMDEFSRGKPWKWCETRPDDIIGFLPRPNGYNVAYPIAMFLSLYAYINGKGAQCPFPGSFGVWKALSNDAGADMIAKSAIHLSLSSNLLANGEGFNVASSSTPWSWEMKWPVICTWFGLEGIPPVDRERSETETPGPDEYIRNHEEEYKRMVKEYGLKGWKVASPSMDGSENWGLTKLNFDRQVDLRKTIATGYTDEESNAETWIRALERMRSAKVIP</sequence>
<dbReference type="EMBL" id="GG749412">
    <property type="protein sequence ID" value="KMW66910.1"/>
    <property type="molecule type" value="Genomic_DNA"/>
</dbReference>
<organism evidence="2">
    <name type="scientific">Ajellomyces dermatitidis (strain ATCC 18188 / CBS 674.68)</name>
    <name type="common">Blastomyces dermatitidis</name>
    <dbReference type="NCBI Taxonomy" id="653446"/>
    <lineage>
        <taxon>Eukaryota</taxon>
        <taxon>Fungi</taxon>
        <taxon>Dikarya</taxon>
        <taxon>Ascomycota</taxon>
        <taxon>Pezizomycotina</taxon>
        <taxon>Eurotiomycetes</taxon>
        <taxon>Eurotiomycetidae</taxon>
        <taxon>Onygenales</taxon>
        <taxon>Ajellomycetaceae</taxon>
        <taxon>Blastomyces</taxon>
    </lineage>
</organism>